<gene>
    <name evidence="23" type="ORF">ABIE13_004916</name>
</gene>
<feature type="region of interest" description="Disordered" evidence="22">
    <location>
        <begin position="1"/>
        <end position="27"/>
    </location>
</feature>
<evidence type="ECO:0000256" key="4">
    <source>
        <dbReference type="ARBA" id="ARBA00012133"/>
    </source>
</evidence>
<dbReference type="EMBL" id="JBEPSH010000011">
    <property type="protein sequence ID" value="MET4579779.1"/>
    <property type="molecule type" value="Genomic_DNA"/>
</dbReference>
<evidence type="ECO:0000256" key="3">
    <source>
        <dbReference type="ARBA" id="ARBA00005967"/>
    </source>
</evidence>
<evidence type="ECO:0000256" key="20">
    <source>
        <dbReference type="ARBA" id="ARBA00023264"/>
    </source>
</evidence>
<organism evidence="23 24">
    <name type="scientific">Ottowia thiooxydans</name>
    <dbReference type="NCBI Taxonomy" id="219182"/>
    <lineage>
        <taxon>Bacteria</taxon>
        <taxon>Pseudomonadati</taxon>
        <taxon>Pseudomonadota</taxon>
        <taxon>Betaproteobacteria</taxon>
        <taxon>Burkholderiales</taxon>
        <taxon>Comamonadaceae</taxon>
        <taxon>Ottowia</taxon>
    </lineage>
</organism>
<proteinExistence type="inferred from homology"/>
<evidence type="ECO:0000256" key="10">
    <source>
        <dbReference type="ARBA" id="ARBA00022692"/>
    </source>
</evidence>
<dbReference type="PANTHER" id="PTHR34299">
    <property type="entry name" value="DIACYLGLYCEROL KINASE"/>
    <property type="match status" value="1"/>
</dbReference>
<comment type="caution">
    <text evidence="21">Lacks conserved residue(s) required for the propagation of feature annotation.</text>
</comment>
<evidence type="ECO:0000256" key="9">
    <source>
        <dbReference type="ARBA" id="ARBA00022679"/>
    </source>
</evidence>
<keyword evidence="17 21" id="KW-0443">Lipid metabolism</keyword>
<keyword evidence="10 21" id="KW-0812">Transmembrane</keyword>
<feature type="transmembrane region" description="Helical" evidence="21">
    <location>
        <begin position="77"/>
        <end position="97"/>
    </location>
</feature>
<comment type="subcellular location">
    <subcellularLocation>
        <location evidence="2 21">Cell inner membrane</location>
        <topology evidence="2 21">Multi-pass membrane protein</topology>
    </subcellularLocation>
</comment>
<name>A0ABV2QFH2_9BURK</name>
<reference evidence="23 24" key="1">
    <citation type="submission" date="2024-06" db="EMBL/GenBank/DDBJ databases">
        <title>Sorghum-associated microbial communities from plants grown in Nebraska, USA.</title>
        <authorList>
            <person name="Schachtman D."/>
        </authorList>
    </citation>
    <scope>NUCLEOTIDE SEQUENCE [LARGE SCALE GENOMIC DNA]</scope>
    <source>
        <strain evidence="23 24">2709</strain>
    </source>
</reference>
<dbReference type="GO" id="GO:0004143">
    <property type="term" value="F:ATP-dependent diacylglycerol kinase activity"/>
    <property type="evidence" value="ECO:0007669"/>
    <property type="project" value="UniProtKB-EC"/>
</dbReference>
<dbReference type="InterPro" id="IPR033718">
    <property type="entry name" value="DAGK_prok"/>
</dbReference>
<evidence type="ECO:0000256" key="18">
    <source>
        <dbReference type="ARBA" id="ARBA00023136"/>
    </source>
</evidence>
<evidence type="ECO:0000256" key="8">
    <source>
        <dbReference type="ARBA" id="ARBA00022519"/>
    </source>
</evidence>
<evidence type="ECO:0000256" key="15">
    <source>
        <dbReference type="ARBA" id="ARBA00022842"/>
    </source>
</evidence>
<keyword evidence="24" id="KW-1185">Reference proteome</keyword>
<comment type="catalytic activity">
    <reaction evidence="21">
        <text>a 1,2-diacyl-sn-glycerol + ATP = a 1,2-diacyl-sn-glycero-3-phosphate + ADP + H(+)</text>
        <dbReference type="Rhea" id="RHEA:10272"/>
        <dbReference type="ChEBI" id="CHEBI:15378"/>
        <dbReference type="ChEBI" id="CHEBI:17815"/>
        <dbReference type="ChEBI" id="CHEBI:30616"/>
        <dbReference type="ChEBI" id="CHEBI:58608"/>
        <dbReference type="ChEBI" id="CHEBI:456216"/>
        <dbReference type="EC" id="2.7.1.107"/>
    </reaction>
</comment>
<comment type="cofactor">
    <cofactor evidence="1">
        <name>Mg(2+)</name>
        <dbReference type="ChEBI" id="CHEBI:18420"/>
    </cofactor>
</comment>
<dbReference type="InterPro" id="IPR036945">
    <property type="entry name" value="DAGK_sf"/>
</dbReference>
<dbReference type="Pfam" id="PF01219">
    <property type="entry name" value="DAGK_prokar"/>
    <property type="match status" value="1"/>
</dbReference>
<keyword evidence="14 21" id="KW-0067">ATP-binding</keyword>
<dbReference type="CDD" id="cd14264">
    <property type="entry name" value="DAGK_IM"/>
    <property type="match status" value="1"/>
</dbReference>
<dbReference type="Proteomes" id="UP001549320">
    <property type="component" value="Unassembled WGS sequence"/>
</dbReference>
<evidence type="ECO:0000256" key="22">
    <source>
        <dbReference type="SAM" id="MobiDB-lite"/>
    </source>
</evidence>
<comment type="similarity">
    <text evidence="3 21">Belongs to the bacterial diacylglycerol kinase family.</text>
</comment>
<evidence type="ECO:0000256" key="7">
    <source>
        <dbReference type="ARBA" id="ARBA00022516"/>
    </source>
</evidence>
<evidence type="ECO:0000256" key="11">
    <source>
        <dbReference type="ARBA" id="ARBA00022723"/>
    </source>
</evidence>
<evidence type="ECO:0000256" key="17">
    <source>
        <dbReference type="ARBA" id="ARBA00023098"/>
    </source>
</evidence>
<keyword evidence="7" id="KW-0444">Lipid biosynthesis</keyword>
<feature type="transmembrane region" description="Helical" evidence="21">
    <location>
        <begin position="118"/>
        <end position="140"/>
    </location>
</feature>
<evidence type="ECO:0000256" key="1">
    <source>
        <dbReference type="ARBA" id="ARBA00001946"/>
    </source>
</evidence>
<evidence type="ECO:0000256" key="12">
    <source>
        <dbReference type="ARBA" id="ARBA00022741"/>
    </source>
</evidence>
<keyword evidence="11" id="KW-0479">Metal-binding</keyword>
<accession>A0ABV2QFH2</accession>
<evidence type="ECO:0000256" key="16">
    <source>
        <dbReference type="ARBA" id="ARBA00022989"/>
    </source>
</evidence>
<evidence type="ECO:0000256" key="21">
    <source>
        <dbReference type="RuleBase" id="RU363065"/>
    </source>
</evidence>
<keyword evidence="12 21" id="KW-0547">Nucleotide-binding</keyword>
<evidence type="ECO:0000256" key="2">
    <source>
        <dbReference type="ARBA" id="ARBA00004429"/>
    </source>
</evidence>
<evidence type="ECO:0000256" key="19">
    <source>
        <dbReference type="ARBA" id="ARBA00023209"/>
    </source>
</evidence>
<evidence type="ECO:0000313" key="24">
    <source>
        <dbReference type="Proteomes" id="UP001549320"/>
    </source>
</evidence>
<dbReference type="PANTHER" id="PTHR34299:SF1">
    <property type="entry name" value="DIACYLGLYCEROL KINASE"/>
    <property type="match status" value="1"/>
</dbReference>
<evidence type="ECO:0000256" key="14">
    <source>
        <dbReference type="ARBA" id="ARBA00022840"/>
    </source>
</evidence>
<evidence type="ECO:0000313" key="23">
    <source>
        <dbReference type="EMBL" id="MET4579779.1"/>
    </source>
</evidence>
<comment type="function">
    <text evidence="21">Catalyzes the ATP-dependent phosphorylation of sn-l,2-diacylglycerol (DAG) to phosphatidic acid. Involved in the recycling of diacylglycerol produced as a by-product during membrane-derived oligosaccharide (MDO) biosynthesis.</text>
</comment>
<feature type="compositionally biased region" description="Polar residues" evidence="22">
    <location>
        <begin position="1"/>
        <end position="22"/>
    </location>
</feature>
<dbReference type="Gene3D" id="1.10.287.3610">
    <property type="match status" value="1"/>
</dbReference>
<comment type="caution">
    <text evidence="23">The sequence shown here is derived from an EMBL/GenBank/DDBJ whole genome shotgun (WGS) entry which is preliminary data.</text>
</comment>
<evidence type="ECO:0000256" key="13">
    <source>
        <dbReference type="ARBA" id="ARBA00022777"/>
    </source>
</evidence>
<sequence>MSSMPNPSKPANPTRDPSQPVNPQKARTGLSRIWHATGYSIEGLRAGWHETAFRQEAIASMVLIPLAFWVGRSWAETALLAGSVLIVMIVELLNTGIETAIDRIGPEWHDLSKRAKDMGSAAVLLSLLLATGIWLAAVYVKFFVS</sequence>
<keyword evidence="19" id="KW-0594">Phospholipid biosynthesis</keyword>
<keyword evidence="20 21" id="KW-1208">Phospholipid metabolism</keyword>
<keyword evidence="9 21" id="KW-0808">Transferase</keyword>
<dbReference type="EC" id="2.7.1.107" evidence="4 21"/>
<dbReference type="InterPro" id="IPR000829">
    <property type="entry name" value="DAGK"/>
</dbReference>
<keyword evidence="6" id="KW-1003">Cell membrane</keyword>
<keyword evidence="8 21" id="KW-0997">Cell inner membrane</keyword>
<keyword evidence="18 21" id="KW-0472">Membrane</keyword>
<evidence type="ECO:0000256" key="5">
    <source>
        <dbReference type="ARBA" id="ARBA00017575"/>
    </source>
</evidence>
<keyword evidence="15" id="KW-0460">Magnesium</keyword>
<evidence type="ECO:0000256" key="6">
    <source>
        <dbReference type="ARBA" id="ARBA00022475"/>
    </source>
</evidence>
<keyword evidence="13 21" id="KW-0418">Kinase</keyword>
<protein>
    <recommendedName>
        <fullName evidence="5 21">Diacylglycerol kinase</fullName>
        <ecNumber evidence="4 21">2.7.1.107</ecNumber>
    </recommendedName>
</protein>
<keyword evidence="16 21" id="KW-1133">Transmembrane helix</keyword>